<feature type="transmembrane region" description="Helical" evidence="1">
    <location>
        <begin position="62"/>
        <end position="80"/>
    </location>
</feature>
<comment type="caution">
    <text evidence="3">The sequence shown here is derived from an EMBL/GenBank/DDBJ whole genome shotgun (WGS) entry which is preliminary data.</text>
</comment>
<feature type="signal peptide" evidence="2">
    <location>
        <begin position="1"/>
        <end position="19"/>
    </location>
</feature>
<organism evidence="3 4">
    <name type="scientific">Apiospora rasikravindrae</name>
    <dbReference type="NCBI Taxonomy" id="990691"/>
    <lineage>
        <taxon>Eukaryota</taxon>
        <taxon>Fungi</taxon>
        <taxon>Dikarya</taxon>
        <taxon>Ascomycota</taxon>
        <taxon>Pezizomycotina</taxon>
        <taxon>Sordariomycetes</taxon>
        <taxon>Xylariomycetidae</taxon>
        <taxon>Amphisphaeriales</taxon>
        <taxon>Apiosporaceae</taxon>
        <taxon>Apiospora</taxon>
    </lineage>
</organism>
<proteinExistence type="predicted"/>
<keyword evidence="1" id="KW-0472">Membrane</keyword>
<accession>A0ABR1S2I8</accession>
<keyword evidence="1" id="KW-0812">Transmembrane</keyword>
<reference evidence="3 4" key="1">
    <citation type="submission" date="2023-01" db="EMBL/GenBank/DDBJ databases">
        <title>Analysis of 21 Apiospora genomes using comparative genomics revels a genus with tremendous synthesis potential of carbohydrate active enzymes and secondary metabolites.</title>
        <authorList>
            <person name="Sorensen T."/>
        </authorList>
    </citation>
    <scope>NUCLEOTIDE SEQUENCE [LARGE SCALE GENOMIC DNA]</scope>
    <source>
        <strain evidence="3 4">CBS 33761</strain>
    </source>
</reference>
<evidence type="ECO:0000313" key="3">
    <source>
        <dbReference type="EMBL" id="KAK8024376.1"/>
    </source>
</evidence>
<name>A0ABR1S2I8_9PEZI</name>
<evidence type="ECO:0000313" key="4">
    <source>
        <dbReference type="Proteomes" id="UP001444661"/>
    </source>
</evidence>
<keyword evidence="1" id="KW-1133">Transmembrane helix</keyword>
<gene>
    <name evidence="3" type="ORF">PG993_012442</name>
</gene>
<keyword evidence="2" id="KW-0732">Signal</keyword>
<sequence length="217" mass="23269">MQFTQFTALFLAVAAGINALPNMNATDMEPFHLHARSCGAGLLKGKALKACQAACKVACVSVSVLSFPFISCLLLLIFQLERHPQPRRLRRLRRLLRPKALRTHRARGRIRLPESASEVEARALLEDRACGLFKGKAKELCQKGCAGVCTAIPNAAAKGACQAACKKRSELTARDPEPAPLTGGQVCRGACAVTCNSTVLALVQKKCLSVCNGKCPK</sequence>
<dbReference type="EMBL" id="JAQQWK010000011">
    <property type="protein sequence ID" value="KAK8024376.1"/>
    <property type="molecule type" value="Genomic_DNA"/>
</dbReference>
<feature type="chain" id="PRO_5047286453" evidence="2">
    <location>
        <begin position="20"/>
        <end position="217"/>
    </location>
</feature>
<evidence type="ECO:0000256" key="1">
    <source>
        <dbReference type="SAM" id="Phobius"/>
    </source>
</evidence>
<evidence type="ECO:0000256" key="2">
    <source>
        <dbReference type="SAM" id="SignalP"/>
    </source>
</evidence>
<keyword evidence="4" id="KW-1185">Reference proteome</keyword>
<protein>
    <submittedName>
        <fullName evidence="3">Uncharacterized protein</fullName>
    </submittedName>
</protein>
<dbReference type="Proteomes" id="UP001444661">
    <property type="component" value="Unassembled WGS sequence"/>
</dbReference>